<dbReference type="SUPFAM" id="SSF52540">
    <property type="entry name" value="P-loop containing nucleoside triphosphate hydrolases"/>
    <property type="match status" value="1"/>
</dbReference>
<name>I6YXH4_MELRP</name>
<dbReference type="PATRIC" id="fig|1191523.3.peg.2163"/>
<dbReference type="eggNOG" id="COG0486">
    <property type="taxonomic scope" value="Bacteria"/>
</dbReference>
<dbReference type="Gene3D" id="3.40.50.300">
    <property type="entry name" value="P-loop containing nucleotide triphosphate hydrolases"/>
    <property type="match status" value="1"/>
</dbReference>
<evidence type="ECO:0000313" key="4">
    <source>
        <dbReference type="EMBL" id="AFN75277.1"/>
    </source>
</evidence>
<evidence type="ECO:0000259" key="3">
    <source>
        <dbReference type="Pfam" id="PF18133"/>
    </source>
</evidence>
<dbReference type="STRING" id="1191523.MROS_2046"/>
<organism evidence="4 5">
    <name type="scientific">Melioribacter roseus (strain DSM 23840 / JCM 17771 / VKM B-2668 / P3M-2)</name>
    <dbReference type="NCBI Taxonomy" id="1191523"/>
    <lineage>
        <taxon>Bacteria</taxon>
        <taxon>Pseudomonadati</taxon>
        <taxon>Ignavibacteriota</taxon>
        <taxon>Ignavibacteria</taxon>
        <taxon>Ignavibacteriales</taxon>
        <taxon>Melioribacteraceae</taxon>
        <taxon>Melioribacter</taxon>
    </lineage>
</organism>
<dbReference type="Proteomes" id="UP000009011">
    <property type="component" value="Chromosome"/>
</dbReference>
<dbReference type="Pfam" id="PF18128">
    <property type="entry name" value="HydF_dimer"/>
    <property type="match status" value="1"/>
</dbReference>
<evidence type="ECO:0000259" key="2">
    <source>
        <dbReference type="Pfam" id="PF18128"/>
    </source>
</evidence>
<protein>
    <submittedName>
        <fullName evidence="4">GTPase</fullName>
    </submittedName>
</protein>
<feature type="domain" description="Hydrogen maturase F dimerization" evidence="2">
    <location>
        <begin position="151"/>
        <end position="249"/>
    </location>
</feature>
<accession>I6YXH4</accession>
<dbReference type="AlphaFoldDB" id="I6YXH4"/>
<dbReference type="Pfam" id="PF01926">
    <property type="entry name" value="MMR_HSR1"/>
    <property type="match status" value="1"/>
</dbReference>
<dbReference type="GO" id="GO:0002098">
    <property type="term" value="P:tRNA wobble uridine modification"/>
    <property type="evidence" value="ECO:0007669"/>
    <property type="project" value="TreeGrafter"/>
</dbReference>
<reference evidence="4 5" key="1">
    <citation type="journal article" date="2013" name="PLoS ONE">
        <title>Genomic analysis of Melioribacter roseus, facultatively anaerobic organotrophic bacterium representing a novel deep lineage within Bacteriodetes/Chlorobi group.</title>
        <authorList>
            <person name="Kadnikov V.V."/>
            <person name="Mardanov A.V."/>
            <person name="Podosokorskaya O.A."/>
            <person name="Gavrilov S.N."/>
            <person name="Kublanov I.V."/>
            <person name="Beletsky A.V."/>
            <person name="Bonch-Osmolovskaya E.A."/>
            <person name="Ravin N.V."/>
        </authorList>
    </citation>
    <scope>NUCLEOTIDE SEQUENCE [LARGE SCALE GENOMIC DNA]</scope>
    <source>
        <strain evidence="5">JCM 17771 / P3M-2</strain>
    </source>
</reference>
<dbReference type="GO" id="GO:0030488">
    <property type="term" value="P:tRNA methylation"/>
    <property type="evidence" value="ECO:0007669"/>
    <property type="project" value="TreeGrafter"/>
</dbReference>
<dbReference type="KEGG" id="mro:MROS_2046"/>
<keyword evidence="5" id="KW-1185">Reference proteome</keyword>
<dbReference type="EMBL" id="CP003557">
    <property type="protein sequence ID" value="AFN75277.1"/>
    <property type="molecule type" value="Genomic_DNA"/>
</dbReference>
<dbReference type="CDD" id="cd00880">
    <property type="entry name" value="Era_like"/>
    <property type="match status" value="1"/>
</dbReference>
<sequence>MNRFVGQDLVIVSDIPGTTTDPVRKAMELLPFGPVVLIDTAGIDDIGELGEKRISKTVKIISEADFAVLVLDSQNKLSDYERNLIEHFDKFEIPYAVVINKSDLGVNYELIEELNNLKIKFHTVSCLKDEGIYELKEKLAREIPGKDEIPLVGDLIKQHDIIVLVVPIDLGAPKGRLIMPQVQTIRESLDEDAIVVVAKDKELRAALASLSRPPKLVVTDSQAIMRVVADVPDEIPLTTFSILMARYKGDLTEYVKGLRRIEELKNGDKVLIAEACTHHAQEDDIGRVKIPRWLRLHTKKNLEIDIVSGHDFPDNLGDYKLIIHCGGCTLTRKMMQTRIKQAKYMDVPIVNYGVAISYMHGAVPRALEPFPEAIAEWEKISGLS</sequence>
<dbReference type="InterPro" id="IPR041606">
    <property type="entry name" value="HydF_dimer"/>
</dbReference>
<proteinExistence type="predicted"/>
<dbReference type="NCBIfam" id="TIGR03918">
    <property type="entry name" value="GTP_HydF"/>
    <property type="match status" value="1"/>
</dbReference>
<evidence type="ECO:0000259" key="1">
    <source>
        <dbReference type="Pfam" id="PF01926"/>
    </source>
</evidence>
<dbReference type="PANTHER" id="PTHR42714:SF6">
    <property type="entry name" value="TRANSLATION INITIATION FACTOR IF-2"/>
    <property type="match status" value="1"/>
</dbReference>
<dbReference type="GO" id="GO:0005525">
    <property type="term" value="F:GTP binding"/>
    <property type="evidence" value="ECO:0007669"/>
    <property type="project" value="InterPro"/>
</dbReference>
<dbReference type="InterPro" id="IPR023873">
    <property type="entry name" value="FeFe-hyd_GTPase_HydF"/>
</dbReference>
<dbReference type="InterPro" id="IPR005225">
    <property type="entry name" value="Small_GTP-bd"/>
</dbReference>
<dbReference type="Gene3D" id="3.40.50.11420">
    <property type="match status" value="1"/>
</dbReference>
<feature type="domain" description="Hydrogen maturase F tetramerization" evidence="3">
    <location>
        <begin position="253"/>
        <end position="369"/>
    </location>
</feature>
<dbReference type="FunFam" id="3.40.50.11420:FF:000001">
    <property type="entry name" value="Hydrogenase maturation GTPase HydF"/>
    <property type="match status" value="1"/>
</dbReference>
<dbReference type="InterPro" id="IPR027417">
    <property type="entry name" value="P-loop_NTPase"/>
</dbReference>
<gene>
    <name evidence="4" type="ordered locus">MROS_2046</name>
</gene>
<dbReference type="PANTHER" id="PTHR42714">
    <property type="entry name" value="TRNA MODIFICATION GTPASE GTPBP3"/>
    <property type="match status" value="1"/>
</dbReference>
<dbReference type="GO" id="GO:0005737">
    <property type="term" value="C:cytoplasm"/>
    <property type="evidence" value="ECO:0007669"/>
    <property type="project" value="TreeGrafter"/>
</dbReference>
<evidence type="ECO:0000313" key="5">
    <source>
        <dbReference type="Proteomes" id="UP000009011"/>
    </source>
</evidence>
<dbReference type="Pfam" id="PF18133">
    <property type="entry name" value="HydF_tetramer"/>
    <property type="match status" value="1"/>
</dbReference>
<dbReference type="InterPro" id="IPR040644">
    <property type="entry name" value="HydF_tetramer"/>
</dbReference>
<dbReference type="NCBIfam" id="TIGR00231">
    <property type="entry name" value="small_GTP"/>
    <property type="match status" value="1"/>
</dbReference>
<dbReference type="Gene3D" id="3.40.50.11410">
    <property type="match status" value="1"/>
</dbReference>
<dbReference type="InterPro" id="IPR006073">
    <property type="entry name" value="GTP-bd"/>
</dbReference>
<feature type="domain" description="G" evidence="1">
    <location>
        <begin position="1"/>
        <end position="101"/>
    </location>
</feature>
<dbReference type="HOGENOM" id="CLU_042017_0_0_10"/>